<evidence type="ECO:0000256" key="2">
    <source>
        <dbReference type="PROSITE-ProRule" id="PRU00335"/>
    </source>
</evidence>
<dbReference type="SUPFAM" id="SSF48498">
    <property type="entry name" value="Tetracyclin repressor-like, C-terminal domain"/>
    <property type="match status" value="1"/>
</dbReference>
<feature type="DNA-binding region" description="H-T-H motif" evidence="2">
    <location>
        <begin position="32"/>
        <end position="51"/>
    </location>
</feature>
<dbReference type="PRINTS" id="PR00455">
    <property type="entry name" value="HTHTETR"/>
</dbReference>
<protein>
    <submittedName>
        <fullName evidence="4">Putative HTH-type transcriptional regulator YttP</fullName>
    </submittedName>
</protein>
<dbReference type="PROSITE" id="PS50977">
    <property type="entry name" value="HTH_TETR_2"/>
    <property type="match status" value="1"/>
</dbReference>
<dbReference type="InterPro" id="IPR050109">
    <property type="entry name" value="HTH-type_TetR-like_transc_reg"/>
</dbReference>
<dbReference type="Pfam" id="PF00440">
    <property type="entry name" value="TetR_N"/>
    <property type="match status" value="1"/>
</dbReference>
<accession>A0A2R8AWI1</accession>
<dbReference type="Gene3D" id="1.10.357.10">
    <property type="entry name" value="Tetracycline Repressor, domain 2"/>
    <property type="match status" value="1"/>
</dbReference>
<reference evidence="5" key="1">
    <citation type="submission" date="2018-03" db="EMBL/GenBank/DDBJ databases">
        <authorList>
            <person name="Rodrigo-Torres L."/>
            <person name="Arahal R. D."/>
            <person name="Lucena T."/>
        </authorList>
    </citation>
    <scope>NUCLEOTIDE SEQUENCE [LARGE SCALE GENOMIC DNA]</scope>
    <source>
        <strain evidence="5">CECT 8871</strain>
    </source>
</reference>
<dbReference type="RefSeq" id="WP_146188672.1">
    <property type="nucleotide sequence ID" value="NZ_OMOJ01000003.1"/>
</dbReference>
<dbReference type="InterPro" id="IPR009057">
    <property type="entry name" value="Homeodomain-like_sf"/>
</dbReference>
<keyword evidence="1 2" id="KW-0238">DNA-binding</keyword>
<evidence type="ECO:0000313" key="5">
    <source>
        <dbReference type="Proteomes" id="UP000244904"/>
    </source>
</evidence>
<dbReference type="GO" id="GO:0003700">
    <property type="term" value="F:DNA-binding transcription factor activity"/>
    <property type="evidence" value="ECO:0007669"/>
    <property type="project" value="TreeGrafter"/>
</dbReference>
<evidence type="ECO:0000259" key="3">
    <source>
        <dbReference type="PROSITE" id="PS50977"/>
    </source>
</evidence>
<evidence type="ECO:0000313" key="4">
    <source>
        <dbReference type="EMBL" id="SPF80277.1"/>
    </source>
</evidence>
<dbReference type="PANTHER" id="PTHR30055">
    <property type="entry name" value="HTH-TYPE TRANSCRIPTIONAL REGULATOR RUTR"/>
    <property type="match status" value="1"/>
</dbReference>
<dbReference type="SUPFAM" id="SSF46689">
    <property type="entry name" value="Homeodomain-like"/>
    <property type="match status" value="1"/>
</dbReference>
<name>A0A2R8AWI1_9RHOB</name>
<dbReference type="EMBL" id="OMOJ01000003">
    <property type="protein sequence ID" value="SPF80277.1"/>
    <property type="molecule type" value="Genomic_DNA"/>
</dbReference>
<dbReference type="PANTHER" id="PTHR30055:SF235">
    <property type="entry name" value="TRANSCRIPTIONAL REGULATORY PROTEIN"/>
    <property type="match status" value="1"/>
</dbReference>
<dbReference type="GO" id="GO:0000976">
    <property type="term" value="F:transcription cis-regulatory region binding"/>
    <property type="evidence" value="ECO:0007669"/>
    <property type="project" value="TreeGrafter"/>
</dbReference>
<dbReference type="InterPro" id="IPR001647">
    <property type="entry name" value="HTH_TetR"/>
</dbReference>
<evidence type="ECO:0000256" key="1">
    <source>
        <dbReference type="ARBA" id="ARBA00023125"/>
    </source>
</evidence>
<dbReference type="Pfam" id="PF17939">
    <property type="entry name" value="TetR_C_30"/>
    <property type="match status" value="1"/>
</dbReference>
<feature type="domain" description="HTH tetR-type" evidence="3">
    <location>
        <begin position="9"/>
        <end position="69"/>
    </location>
</feature>
<dbReference type="AlphaFoldDB" id="A0A2R8AWI1"/>
<dbReference type="Proteomes" id="UP000244904">
    <property type="component" value="Unassembled WGS sequence"/>
</dbReference>
<gene>
    <name evidence="4" type="primary">yttP</name>
    <name evidence="4" type="ORF">PRI8871_02083</name>
</gene>
<dbReference type="InterPro" id="IPR041586">
    <property type="entry name" value="PsrA_TetR_C"/>
</dbReference>
<proteinExistence type="predicted"/>
<organism evidence="4 5">
    <name type="scientific">Pseudoprimorskyibacter insulae</name>
    <dbReference type="NCBI Taxonomy" id="1695997"/>
    <lineage>
        <taxon>Bacteria</taxon>
        <taxon>Pseudomonadati</taxon>
        <taxon>Pseudomonadota</taxon>
        <taxon>Alphaproteobacteria</taxon>
        <taxon>Rhodobacterales</taxon>
        <taxon>Paracoccaceae</taxon>
        <taxon>Pseudoprimorskyibacter</taxon>
    </lineage>
</organism>
<dbReference type="InterPro" id="IPR036271">
    <property type="entry name" value="Tet_transcr_reg_TetR-rel_C_sf"/>
</dbReference>
<sequence length="228" mass="25287">MAKIKPNKLETRAKLISAGMRLFAEQGFRAVSTRDIAKEAGVNSALISYHFGGKDEFFEVVVRSSVSDHVAERMQMLTKARAKGRELTLETLLELYLQPILNKRKWSHSGDYFTRLHAVVIAEKSELAEDVLSRALSGVNIAFIDELCLLLPHLKRETITWRFYAMIGSFLFLDTDPSPPGMLTVSAGKCDASDHEEVMRQMLPFFVAGLAADEPAQPQSSAVSAQGL</sequence>
<dbReference type="OrthoDB" id="2356263at2"/>
<keyword evidence="5" id="KW-1185">Reference proteome</keyword>